<dbReference type="Pfam" id="PF12796">
    <property type="entry name" value="Ank_2"/>
    <property type="match status" value="1"/>
</dbReference>
<evidence type="ECO:0000313" key="4">
    <source>
        <dbReference type="Proteomes" id="UP000030672"/>
    </source>
</evidence>
<sequence length="91" mass="9930">RVAAAYGDNKIVLKLLDYKADVNSVGNPIGSALSSACYWGHEEVVRTLLNKGANMCQISDPRRLSNDGYETALDAACHHGHEAILRLLLQH</sequence>
<dbReference type="Gene3D" id="1.25.40.20">
    <property type="entry name" value="Ankyrin repeat-containing domain"/>
    <property type="match status" value="1"/>
</dbReference>
<keyword evidence="2" id="KW-0040">ANK repeat</keyword>
<organism evidence="3 4">
    <name type="scientific">Aureobasidium melanogenum (strain CBS 110374)</name>
    <name type="common">Aureobasidium pullulans var. melanogenum</name>
    <dbReference type="NCBI Taxonomy" id="1043003"/>
    <lineage>
        <taxon>Eukaryota</taxon>
        <taxon>Fungi</taxon>
        <taxon>Dikarya</taxon>
        <taxon>Ascomycota</taxon>
        <taxon>Pezizomycotina</taxon>
        <taxon>Dothideomycetes</taxon>
        <taxon>Dothideomycetidae</taxon>
        <taxon>Dothideales</taxon>
        <taxon>Saccotheciaceae</taxon>
        <taxon>Aureobasidium</taxon>
    </lineage>
</organism>
<dbReference type="InterPro" id="IPR036770">
    <property type="entry name" value="Ankyrin_rpt-contain_sf"/>
</dbReference>
<dbReference type="PANTHER" id="PTHR24171:SF8">
    <property type="entry name" value="BRCA1-ASSOCIATED RING DOMAIN PROTEIN 1"/>
    <property type="match status" value="1"/>
</dbReference>
<feature type="non-terminal residue" evidence="3">
    <location>
        <position position="1"/>
    </location>
</feature>
<dbReference type="Proteomes" id="UP000030672">
    <property type="component" value="Unassembled WGS sequence"/>
</dbReference>
<dbReference type="GO" id="GO:0004842">
    <property type="term" value="F:ubiquitin-protein transferase activity"/>
    <property type="evidence" value="ECO:0007669"/>
    <property type="project" value="TreeGrafter"/>
</dbReference>
<evidence type="ECO:0000256" key="1">
    <source>
        <dbReference type="ARBA" id="ARBA00022737"/>
    </source>
</evidence>
<evidence type="ECO:0000313" key="3">
    <source>
        <dbReference type="EMBL" id="KEQ62471.1"/>
    </source>
</evidence>
<accession>A0A074WJ45</accession>
<dbReference type="InterPro" id="IPR002110">
    <property type="entry name" value="Ankyrin_rpt"/>
</dbReference>
<reference evidence="3 4" key="1">
    <citation type="journal article" date="2014" name="BMC Genomics">
        <title>Genome sequencing of four Aureobasidium pullulans varieties: biotechnological potential, stress tolerance, and description of new species.</title>
        <authorList>
            <person name="Gostin Ar C."/>
            <person name="Ohm R.A."/>
            <person name="Kogej T."/>
            <person name="Sonjak S."/>
            <person name="Turk M."/>
            <person name="Zajc J."/>
            <person name="Zalar P."/>
            <person name="Grube M."/>
            <person name="Sun H."/>
            <person name="Han J."/>
            <person name="Sharma A."/>
            <person name="Chiniquy J."/>
            <person name="Ngan C.Y."/>
            <person name="Lipzen A."/>
            <person name="Barry K."/>
            <person name="Grigoriev I.V."/>
            <person name="Gunde-Cimerman N."/>
        </authorList>
    </citation>
    <scope>NUCLEOTIDE SEQUENCE [LARGE SCALE GENOMIC DNA]</scope>
    <source>
        <strain evidence="3 4">CBS 110374</strain>
    </source>
</reference>
<dbReference type="AlphaFoldDB" id="A0A074WJ45"/>
<dbReference type="GeneID" id="63912680"/>
<gene>
    <name evidence="3" type="ORF">M437DRAFT_35401</name>
</gene>
<dbReference type="STRING" id="1043003.A0A074WJ45"/>
<dbReference type="RefSeq" id="XP_040879494.1">
    <property type="nucleotide sequence ID" value="XM_041019307.1"/>
</dbReference>
<name>A0A074WJ45_AURM1</name>
<dbReference type="GO" id="GO:0085020">
    <property type="term" value="P:protein K6-linked ubiquitination"/>
    <property type="evidence" value="ECO:0007669"/>
    <property type="project" value="TreeGrafter"/>
</dbReference>
<protein>
    <submittedName>
        <fullName evidence="3">Uncharacterized protein</fullName>
    </submittedName>
</protein>
<dbReference type="HOGENOM" id="CLU_000134_45_11_1"/>
<proteinExistence type="predicted"/>
<dbReference type="EMBL" id="KL584834">
    <property type="protein sequence ID" value="KEQ62471.1"/>
    <property type="molecule type" value="Genomic_DNA"/>
</dbReference>
<evidence type="ECO:0000256" key="2">
    <source>
        <dbReference type="ARBA" id="ARBA00023043"/>
    </source>
</evidence>
<keyword evidence="4" id="KW-1185">Reference proteome</keyword>
<keyword evidence="1" id="KW-0677">Repeat</keyword>
<feature type="non-terminal residue" evidence="3">
    <location>
        <position position="91"/>
    </location>
</feature>
<dbReference type="PANTHER" id="PTHR24171">
    <property type="entry name" value="ANKYRIN REPEAT DOMAIN-CONTAINING PROTEIN 39-RELATED"/>
    <property type="match status" value="1"/>
</dbReference>
<dbReference type="SUPFAM" id="SSF48403">
    <property type="entry name" value="Ankyrin repeat"/>
    <property type="match status" value="1"/>
</dbReference>